<evidence type="ECO:0000256" key="1">
    <source>
        <dbReference type="ARBA" id="ARBA00004429"/>
    </source>
</evidence>
<dbReference type="PIRSF" id="PIRSF006603">
    <property type="entry name" value="DinF"/>
    <property type="match status" value="1"/>
</dbReference>
<keyword evidence="4 8" id="KW-0812">Transmembrane</keyword>
<dbReference type="InterPro" id="IPR002528">
    <property type="entry name" value="MATE_fam"/>
</dbReference>
<feature type="transmembrane region" description="Helical" evidence="8">
    <location>
        <begin position="202"/>
        <end position="222"/>
    </location>
</feature>
<keyword evidence="6 8" id="KW-0472">Membrane</keyword>
<dbReference type="PANTHER" id="PTHR43549:SF3">
    <property type="entry name" value="MULTIDRUG RESISTANCE PROTEIN YPNP-RELATED"/>
    <property type="match status" value="1"/>
</dbReference>
<feature type="transmembrane region" description="Helical" evidence="8">
    <location>
        <begin position="394"/>
        <end position="413"/>
    </location>
</feature>
<keyword evidence="10" id="KW-1185">Reference proteome</keyword>
<accession>A0ABV6J3I7</accession>
<keyword evidence="3" id="KW-1003">Cell membrane</keyword>
<sequence length="495" mass="49614">MKPSRTTTTAAPRFVTGSTLRHVLVMASTGAVGLVAVFAVDLLGLFYISRLGEQPVAAAVGFAGAVGFFQIAVAIGMSIGLGAVVSRAIGAGDRAAARRLGASGLALMVLVMVLIAMATVAALHPLLNWLGATGETHRLAARYLVIVVPSVPLLAAGMGLSALLRSVGDARRAMNVTLFAAVTTAALDPLLIFAMGLGLDGAAIGALASRVVLVGLAWHGAARRHRLVGRIEPGALLADARQVMAVAAPAVLTNLATPVGSAWVTQAIAAFGPAAIAGQATIERLSPVAFGIVYALSGAVGPIMAQNMGAGRPDRVRAVLRDSMAVVVGAVLLAWAALWACQDLVVTAFSAAGETAALIRLFCTWLAGGFLFTGALFVANAAFNNLGRPLLSTLFNWGRATLGTIPFVMLGSAHGPGGVLVAQVAAAALFGSAAALVAFRVVGRLGSRPGAAGTEGIELSPAGSGTPAVAALSAQPGGKLEEAPDAAMAPGRLGT</sequence>
<feature type="transmembrane region" description="Helical" evidence="8">
    <location>
        <begin position="176"/>
        <end position="196"/>
    </location>
</feature>
<organism evidence="9 10">
    <name type="scientific">Muricoccus vinaceus</name>
    <dbReference type="NCBI Taxonomy" id="424704"/>
    <lineage>
        <taxon>Bacteria</taxon>
        <taxon>Pseudomonadati</taxon>
        <taxon>Pseudomonadota</taxon>
        <taxon>Alphaproteobacteria</taxon>
        <taxon>Acetobacterales</taxon>
        <taxon>Roseomonadaceae</taxon>
        <taxon>Muricoccus</taxon>
    </lineage>
</organism>
<feature type="transmembrane region" description="Helical" evidence="8">
    <location>
        <begin position="105"/>
        <end position="123"/>
    </location>
</feature>
<reference evidence="9 10" key="1">
    <citation type="submission" date="2024-09" db="EMBL/GenBank/DDBJ databases">
        <authorList>
            <person name="Sun Q."/>
            <person name="Mori K."/>
        </authorList>
    </citation>
    <scope>NUCLEOTIDE SEQUENCE [LARGE SCALE GENOMIC DNA]</scope>
    <source>
        <strain evidence="9 10">CCM 7468</strain>
    </source>
</reference>
<comment type="subcellular location">
    <subcellularLocation>
        <location evidence="1">Cell inner membrane</location>
        <topology evidence="1">Multi-pass membrane protein</topology>
    </subcellularLocation>
</comment>
<name>A0ABV6J3I7_9PROT</name>
<evidence type="ECO:0000313" key="9">
    <source>
        <dbReference type="EMBL" id="MFC0389398.1"/>
    </source>
</evidence>
<dbReference type="InterPro" id="IPR052031">
    <property type="entry name" value="Membrane_Transporter-Flippase"/>
</dbReference>
<feature type="region of interest" description="Disordered" evidence="7">
    <location>
        <begin position="456"/>
        <end position="495"/>
    </location>
</feature>
<feature type="transmembrane region" description="Helical" evidence="8">
    <location>
        <begin position="357"/>
        <end position="382"/>
    </location>
</feature>
<dbReference type="Proteomes" id="UP001589789">
    <property type="component" value="Unassembled WGS sequence"/>
</dbReference>
<dbReference type="PANTHER" id="PTHR43549">
    <property type="entry name" value="MULTIDRUG RESISTANCE PROTEIN YPNP-RELATED"/>
    <property type="match status" value="1"/>
</dbReference>
<dbReference type="Pfam" id="PF01554">
    <property type="entry name" value="MatE"/>
    <property type="match status" value="2"/>
</dbReference>
<comment type="caution">
    <text evidence="9">The sequence shown here is derived from an EMBL/GenBank/DDBJ whole genome shotgun (WGS) entry which is preliminary data.</text>
</comment>
<feature type="transmembrane region" description="Helical" evidence="8">
    <location>
        <begin position="23"/>
        <end position="48"/>
    </location>
</feature>
<evidence type="ECO:0000256" key="3">
    <source>
        <dbReference type="ARBA" id="ARBA00022475"/>
    </source>
</evidence>
<feature type="transmembrane region" description="Helical" evidence="8">
    <location>
        <begin position="326"/>
        <end position="351"/>
    </location>
</feature>
<feature type="transmembrane region" description="Helical" evidence="8">
    <location>
        <begin position="60"/>
        <end position="85"/>
    </location>
</feature>
<feature type="transmembrane region" description="Helical" evidence="8">
    <location>
        <begin position="285"/>
        <end position="305"/>
    </location>
</feature>
<evidence type="ECO:0000256" key="8">
    <source>
        <dbReference type="SAM" id="Phobius"/>
    </source>
</evidence>
<keyword evidence="2" id="KW-0813">Transport</keyword>
<feature type="transmembrane region" description="Helical" evidence="8">
    <location>
        <begin position="419"/>
        <end position="439"/>
    </location>
</feature>
<dbReference type="RefSeq" id="WP_377056739.1">
    <property type="nucleotide sequence ID" value="NZ_JBHLVZ010000113.1"/>
</dbReference>
<dbReference type="InterPro" id="IPR048279">
    <property type="entry name" value="MdtK-like"/>
</dbReference>
<evidence type="ECO:0000256" key="4">
    <source>
        <dbReference type="ARBA" id="ARBA00022692"/>
    </source>
</evidence>
<dbReference type="EMBL" id="JBHLVZ010000113">
    <property type="protein sequence ID" value="MFC0389398.1"/>
    <property type="molecule type" value="Genomic_DNA"/>
</dbReference>
<protein>
    <submittedName>
        <fullName evidence="9">MATE family efflux transporter</fullName>
    </submittedName>
</protein>
<evidence type="ECO:0000256" key="5">
    <source>
        <dbReference type="ARBA" id="ARBA00022989"/>
    </source>
</evidence>
<evidence type="ECO:0000256" key="7">
    <source>
        <dbReference type="SAM" id="MobiDB-lite"/>
    </source>
</evidence>
<proteinExistence type="predicted"/>
<keyword evidence="5 8" id="KW-1133">Transmembrane helix</keyword>
<evidence type="ECO:0000256" key="2">
    <source>
        <dbReference type="ARBA" id="ARBA00022448"/>
    </source>
</evidence>
<evidence type="ECO:0000313" key="10">
    <source>
        <dbReference type="Proteomes" id="UP001589789"/>
    </source>
</evidence>
<feature type="transmembrane region" description="Helical" evidence="8">
    <location>
        <begin position="143"/>
        <end position="164"/>
    </location>
</feature>
<gene>
    <name evidence="9" type="ORF">ACFFIC_28205</name>
</gene>
<evidence type="ECO:0000256" key="6">
    <source>
        <dbReference type="ARBA" id="ARBA00023136"/>
    </source>
</evidence>
<feature type="transmembrane region" description="Helical" evidence="8">
    <location>
        <begin position="243"/>
        <end position="265"/>
    </location>
</feature>